<dbReference type="AlphaFoldDB" id="A0A1N6F8Z6"/>
<dbReference type="NCBIfam" id="NF001453">
    <property type="entry name" value="PRK00312.1"/>
    <property type="match status" value="1"/>
</dbReference>
<dbReference type="PANTHER" id="PTHR11579">
    <property type="entry name" value="PROTEIN-L-ISOASPARTATE O-METHYLTRANSFERASE"/>
    <property type="match status" value="1"/>
</dbReference>
<comment type="similarity">
    <text evidence="2 7">Belongs to the methyltransferase superfamily. L-isoaspartyl/D-aspartyl protein methyltransferase family.</text>
</comment>
<reference evidence="8 9" key="1">
    <citation type="submission" date="2016-11" db="EMBL/GenBank/DDBJ databases">
        <authorList>
            <person name="Jaros S."/>
            <person name="Januszkiewicz K."/>
            <person name="Wedrychowicz H."/>
        </authorList>
    </citation>
    <scope>NUCLEOTIDE SEQUENCE [LARGE SCALE GENOMIC DNA]</scope>
    <source>
        <strain evidence="8 9">DSM 17737</strain>
    </source>
</reference>
<dbReference type="Gene3D" id="3.40.50.150">
    <property type="entry name" value="Vaccinia Virus protein VP39"/>
    <property type="match status" value="1"/>
</dbReference>
<dbReference type="GO" id="GO:0032259">
    <property type="term" value="P:methylation"/>
    <property type="evidence" value="ECO:0007669"/>
    <property type="project" value="UniProtKB-KW"/>
</dbReference>
<dbReference type="InterPro" id="IPR029063">
    <property type="entry name" value="SAM-dependent_MTases_sf"/>
</dbReference>
<dbReference type="Pfam" id="PF01135">
    <property type="entry name" value="PCMT"/>
    <property type="match status" value="1"/>
</dbReference>
<dbReference type="FunFam" id="3.40.50.150:FF:000010">
    <property type="entry name" value="Protein-L-isoaspartate O-methyltransferase"/>
    <property type="match status" value="1"/>
</dbReference>
<gene>
    <name evidence="7" type="primary">pcm</name>
    <name evidence="8" type="ORF">SAMN05443662_0975</name>
</gene>
<dbReference type="GO" id="GO:0004719">
    <property type="term" value="F:protein-L-isoaspartate (D-aspartate) O-methyltransferase activity"/>
    <property type="evidence" value="ECO:0007669"/>
    <property type="project" value="UniProtKB-UniRule"/>
</dbReference>
<keyword evidence="9" id="KW-1185">Reference proteome</keyword>
<dbReference type="EC" id="2.1.1.77" evidence="7"/>
<evidence type="ECO:0000256" key="7">
    <source>
        <dbReference type="HAMAP-Rule" id="MF_00090"/>
    </source>
</evidence>
<keyword evidence="6 7" id="KW-0949">S-adenosyl-L-methionine</keyword>
<keyword evidence="4 7" id="KW-0489">Methyltransferase</keyword>
<dbReference type="STRING" id="364032.SAMN05443662_0975"/>
<comment type="subcellular location">
    <subcellularLocation>
        <location evidence="1 7">Cytoplasm</location>
    </subcellularLocation>
</comment>
<dbReference type="GO" id="GO:0030091">
    <property type="term" value="P:protein repair"/>
    <property type="evidence" value="ECO:0007669"/>
    <property type="project" value="UniProtKB-UniRule"/>
</dbReference>
<dbReference type="SUPFAM" id="SSF53335">
    <property type="entry name" value="S-adenosyl-L-methionine-dependent methyltransferases"/>
    <property type="match status" value="1"/>
</dbReference>
<evidence type="ECO:0000256" key="1">
    <source>
        <dbReference type="ARBA" id="ARBA00004496"/>
    </source>
</evidence>
<dbReference type="PROSITE" id="PS01279">
    <property type="entry name" value="PCMT"/>
    <property type="match status" value="1"/>
</dbReference>
<evidence type="ECO:0000256" key="2">
    <source>
        <dbReference type="ARBA" id="ARBA00005369"/>
    </source>
</evidence>
<dbReference type="EMBL" id="FSRE01000002">
    <property type="protein sequence ID" value="SIN91778.1"/>
    <property type="molecule type" value="Genomic_DNA"/>
</dbReference>
<dbReference type="GO" id="GO:0005737">
    <property type="term" value="C:cytoplasm"/>
    <property type="evidence" value="ECO:0007669"/>
    <property type="project" value="UniProtKB-SubCell"/>
</dbReference>
<dbReference type="PANTHER" id="PTHR11579:SF0">
    <property type="entry name" value="PROTEIN-L-ISOASPARTATE(D-ASPARTATE) O-METHYLTRANSFERASE"/>
    <property type="match status" value="1"/>
</dbReference>
<protein>
    <recommendedName>
        <fullName evidence="7">Protein-L-isoaspartate O-methyltransferase</fullName>
        <ecNumber evidence="7">2.1.1.77</ecNumber>
    </recommendedName>
    <alternativeName>
        <fullName evidence="7">L-isoaspartyl protein carboxyl methyltransferase</fullName>
    </alternativeName>
    <alternativeName>
        <fullName evidence="7">Protein L-isoaspartyl methyltransferase</fullName>
    </alternativeName>
    <alternativeName>
        <fullName evidence="7">Protein-beta-aspartate methyltransferase</fullName>
        <shortName evidence="7">PIMT</shortName>
    </alternativeName>
</protein>
<proteinExistence type="inferred from homology"/>
<dbReference type="CDD" id="cd02440">
    <property type="entry name" value="AdoMet_MTases"/>
    <property type="match status" value="1"/>
</dbReference>
<dbReference type="InterPro" id="IPR000682">
    <property type="entry name" value="PCMT"/>
</dbReference>
<name>A0A1N6F8Z6_9GAMM</name>
<dbReference type="Proteomes" id="UP000198461">
    <property type="component" value="Unassembled WGS sequence"/>
</dbReference>
<sequence length="243" mass="26537">MAQSALNLDDIAPIRWPTPAFEHYQGVGMTSQRTRDRLVVQLYTAGIRDARVLQAMRVTPRHLFVEEALQSRAYENTALPIGYGQTISQPWMVAYMTQFLLEKGTPQRVLEVGTGSGYQTAILAQLVAELHTVERIQPLLERALHTLSRLGLSGINAHLSDGQWGWPKAGPYDAILSAASPARVPEALLDQLAVGGRLVMPVGEDAQRLIGIEKTPAGLVEHDLGPARFVPMRNGVEAMGQAT</sequence>
<evidence type="ECO:0000256" key="5">
    <source>
        <dbReference type="ARBA" id="ARBA00022679"/>
    </source>
</evidence>
<keyword evidence="5 7" id="KW-0808">Transferase</keyword>
<evidence type="ECO:0000313" key="8">
    <source>
        <dbReference type="EMBL" id="SIN91778.1"/>
    </source>
</evidence>
<dbReference type="NCBIfam" id="TIGR00080">
    <property type="entry name" value="pimt"/>
    <property type="match status" value="1"/>
</dbReference>
<evidence type="ECO:0000256" key="3">
    <source>
        <dbReference type="ARBA" id="ARBA00022490"/>
    </source>
</evidence>
<dbReference type="HAMAP" id="MF_00090">
    <property type="entry name" value="PIMT"/>
    <property type="match status" value="1"/>
</dbReference>
<evidence type="ECO:0000313" key="9">
    <source>
        <dbReference type="Proteomes" id="UP000198461"/>
    </source>
</evidence>
<feature type="active site" evidence="7">
    <location>
        <position position="88"/>
    </location>
</feature>
<accession>A0A1N6F8Z6</accession>
<comment type="function">
    <text evidence="7">Catalyzes the methyl esterification of L-isoaspartyl residues in peptides and proteins that result from spontaneous decomposition of normal L-aspartyl and L-asparaginyl residues. It plays a role in the repair and/or degradation of damaged proteins.</text>
</comment>
<organism evidence="8 9">
    <name type="scientific">Sulfurivirga caldicuralii</name>
    <dbReference type="NCBI Taxonomy" id="364032"/>
    <lineage>
        <taxon>Bacteria</taxon>
        <taxon>Pseudomonadati</taxon>
        <taxon>Pseudomonadota</taxon>
        <taxon>Gammaproteobacteria</taxon>
        <taxon>Thiotrichales</taxon>
        <taxon>Piscirickettsiaceae</taxon>
        <taxon>Sulfurivirga</taxon>
    </lineage>
</organism>
<keyword evidence="3 7" id="KW-0963">Cytoplasm</keyword>
<comment type="catalytic activity">
    <reaction evidence="7">
        <text>[protein]-L-isoaspartate + S-adenosyl-L-methionine = [protein]-L-isoaspartate alpha-methyl ester + S-adenosyl-L-homocysteine</text>
        <dbReference type="Rhea" id="RHEA:12705"/>
        <dbReference type="Rhea" id="RHEA-COMP:12143"/>
        <dbReference type="Rhea" id="RHEA-COMP:12144"/>
        <dbReference type="ChEBI" id="CHEBI:57856"/>
        <dbReference type="ChEBI" id="CHEBI:59789"/>
        <dbReference type="ChEBI" id="CHEBI:90596"/>
        <dbReference type="ChEBI" id="CHEBI:90598"/>
        <dbReference type="EC" id="2.1.1.77"/>
    </reaction>
</comment>
<evidence type="ECO:0000256" key="4">
    <source>
        <dbReference type="ARBA" id="ARBA00022603"/>
    </source>
</evidence>
<evidence type="ECO:0000256" key="6">
    <source>
        <dbReference type="ARBA" id="ARBA00022691"/>
    </source>
</evidence>